<dbReference type="InterPro" id="IPR006611">
    <property type="entry name" value="DUF1431_DROsp"/>
</dbReference>
<reference evidence="2 3" key="1">
    <citation type="submission" date="2015-08" db="EMBL/GenBank/DDBJ databases">
        <title>Ancestral chromatin configuration constrains chromatin evolution on differentiating sex chromosomes in Drosophila.</title>
        <authorList>
            <person name="Zhou Q."/>
            <person name="Bachtrog D."/>
        </authorList>
    </citation>
    <scope>NUCLEOTIDE SEQUENCE [LARGE SCALE GENOMIC DNA]</scope>
    <source>
        <tissue evidence="2">Whole larvae</tissue>
    </source>
</reference>
<dbReference type="STRING" id="30019.A0A0M4F5S6"/>
<dbReference type="OMA" id="HAQTRHI"/>
<sequence>MLVGRAMELLSARISSAQTRHIAKRVAQVVTPRQMTLEETQRERLKSQNYEDSKRRSMWQAAIEKAEAEQKVIERLDEAHYSHKDVEDRDYECTWVDFPEIPQPKKLALPEESNHPVRRRHAEERPDTAKPWGAEAADFLRQWDNNQVMINRNKYSRGTDILPSPSKNSIDKCGQERQKQFFY</sequence>
<dbReference type="EMBL" id="CP012526">
    <property type="protein sequence ID" value="ALC47287.1"/>
    <property type="molecule type" value="Genomic_DNA"/>
</dbReference>
<evidence type="ECO:0000256" key="1">
    <source>
        <dbReference type="SAM" id="MobiDB-lite"/>
    </source>
</evidence>
<feature type="region of interest" description="Disordered" evidence="1">
    <location>
        <begin position="156"/>
        <end position="175"/>
    </location>
</feature>
<protein>
    <submittedName>
        <fullName evidence="2">CG5762</fullName>
    </submittedName>
</protein>
<proteinExistence type="predicted"/>
<accession>A0A0M4F5S6</accession>
<gene>
    <name evidence="2" type="ORF">Dbus_chr3Rg2037</name>
</gene>
<dbReference type="AlphaFoldDB" id="A0A0M4F5S6"/>
<organism evidence="2 3">
    <name type="scientific">Drosophila busckii</name>
    <name type="common">Fruit fly</name>
    <dbReference type="NCBI Taxonomy" id="30019"/>
    <lineage>
        <taxon>Eukaryota</taxon>
        <taxon>Metazoa</taxon>
        <taxon>Ecdysozoa</taxon>
        <taxon>Arthropoda</taxon>
        <taxon>Hexapoda</taxon>
        <taxon>Insecta</taxon>
        <taxon>Pterygota</taxon>
        <taxon>Neoptera</taxon>
        <taxon>Endopterygota</taxon>
        <taxon>Diptera</taxon>
        <taxon>Brachycera</taxon>
        <taxon>Muscomorpha</taxon>
        <taxon>Ephydroidea</taxon>
        <taxon>Drosophilidae</taxon>
        <taxon>Drosophila</taxon>
    </lineage>
</organism>
<dbReference type="Pfam" id="PF07248">
    <property type="entry name" value="DUF1431"/>
    <property type="match status" value="1"/>
</dbReference>
<feature type="region of interest" description="Disordered" evidence="1">
    <location>
        <begin position="108"/>
        <end position="128"/>
    </location>
</feature>
<evidence type="ECO:0000313" key="3">
    <source>
        <dbReference type="Proteomes" id="UP000494163"/>
    </source>
</evidence>
<name>A0A0M4F5S6_DROBS</name>
<keyword evidence="3" id="KW-1185">Reference proteome</keyword>
<evidence type="ECO:0000313" key="2">
    <source>
        <dbReference type="EMBL" id="ALC47287.1"/>
    </source>
</evidence>
<dbReference type="Proteomes" id="UP000494163">
    <property type="component" value="Chromosome 3R"/>
</dbReference>
<dbReference type="OrthoDB" id="7852729at2759"/>